<dbReference type="EMBL" id="JARKIF010000024">
    <property type="protein sequence ID" value="KAJ7615403.1"/>
    <property type="molecule type" value="Genomic_DNA"/>
</dbReference>
<accession>A0AAD7BAR6</accession>
<proteinExistence type="predicted"/>
<protein>
    <recommendedName>
        <fullName evidence="4">F-box domain-containing protein</fullName>
    </recommendedName>
</protein>
<comment type="caution">
    <text evidence="2">The sequence shown here is derived from an EMBL/GenBank/DDBJ whole genome shotgun (WGS) entry which is preliminary data.</text>
</comment>
<dbReference type="Gene3D" id="3.80.10.10">
    <property type="entry name" value="Ribonuclease Inhibitor"/>
    <property type="match status" value="1"/>
</dbReference>
<name>A0AAD7BAR6_9AGAR</name>
<reference evidence="2" key="1">
    <citation type="submission" date="2023-03" db="EMBL/GenBank/DDBJ databases">
        <title>Massive genome expansion in bonnet fungi (Mycena s.s.) driven by repeated elements and novel gene families across ecological guilds.</title>
        <authorList>
            <consortium name="Lawrence Berkeley National Laboratory"/>
            <person name="Harder C.B."/>
            <person name="Miyauchi S."/>
            <person name="Viragh M."/>
            <person name="Kuo A."/>
            <person name="Thoen E."/>
            <person name="Andreopoulos B."/>
            <person name="Lu D."/>
            <person name="Skrede I."/>
            <person name="Drula E."/>
            <person name="Henrissat B."/>
            <person name="Morin E."/>
            <person name="Kohler A."/>
            <person name="Barry K."/>
            <person name="LaButti K."/>
            <person name="Morin E."/>
            <person name="Salamov A."/>
            <person name="Lipzen A."/>
            <person name="Mereny Z."/>
            <person name="Hegedus B."/>
            <person name="Baldrian P."/>
            <person name="Stursova M."/>
            <person name="Weitz H."/>
            <person name="Taylor A."/>
            <person name="Grigoriev I.V."/>
            <person name="Nagy L.G."/>
            <person name="Martin F."/>
            <person name="Kauserud H."/>
        </authorList>
    </citation>
    <scope>NUCLEOTIDE SEQUENCE</scope>
    <source>
        <strain evidence="2">9284</strain>
    </source>
</reference>
<feature type="region of interest" description="Disordered" evidence="1">
    <location>
        <begin position="460"/>
        <end position="483"/>
    </location>
</feature>
<keyword evidence="3" id="KW-1185">Reference proteome</keyword>
<evidence type="ECO:0000256" key="1">
    <source>
        <dbReference type="SAM" id="MobiDB-lite"/>
    </source>
</evidence>
<gene>
    <name evidence="2" type="ORF">FB45DRAFT_935623</name>
</gene>
<sequence>MSSPFPNEIFLHIFTNIDDRPTLRSICRSCRRFRALGMEHRLHTLVWDSKAEASWDLGLLTNNDDLLRYPVSVFVHPEKDSSSVEYAPWAVRIWEPMATFQNMRHLSVSNVELSAGFYHVLTHARALTHLSMDDCSVESPPDPLTLPSDPPISVTHLRLGPKVIHQHPIPLPHFAPFNSRAFKFIEELPLIQHLETEFWVALSQPCLPRLTSFKSTTEVWEGQDRTHNYVIHLLSHNQILVDLAVGPFKPIYPPPALSSHPHMQGIPVSLPPLPVAPALQTFVGPTFLVVPLLNVAPSLVSLEVTTSIVDTQQALDILAHPGVIGLHKISMHLLCWDEEVVRGVTQCLPECREVRVLFALEQPSEDFLFNLGIDALPRMPFLHTLHLHSFPAPREPYERYRSVSIQNGDGPPKKPAAVDPEEEDCGEWLAAWTRYNAELGCVVFEEGRIWMRRGVGAGVADSEKAKKKGKGKGKSNWRWEVER</sequence>
<feature type="compositionally biased region" description="Basic residues" evidence="1">
    <location>
        <begin position="465"/>
        <end position="475"/>
    </location>
</feature>
<evidence type="ECO:0000313" key="3">
    <source>
        <dbReference type="Proteomes" id="UP001221142"/>
    </source>
</evidence>
<dbReference type="InterPro" id="IPR032675">
    <property type="entry name" value="LRR_dom_sf"/>
</dbReference>
<dbReference type="AlphaFoldDB" id="A0AAD7BAR6"/>
<organism evidence="2 3">
    <name type="scientific">Roridomyces roridus</name>
    <dbReference type="NCBI Taxonomy" id="1738132"/>
    <lineage>
        <taxon>Eukaryota</taxon>
        <taxon>Fungi</taxon>
        <taxon>Dikarya</taxon>
        <taxon>Basidiomycota</taxon>
        <taxon>Agaricomycotina</taxon>
        <taxon>Agaricomycetes</taxon>
        <taxon>Agaricomycetidae</taxon>
        <taxon>Agaricales</taxon>
        <taxon>Marasmiineae</taxon>
        <taxon>Mycenaceae</taxon>
        <taxon>Roridomyces</taxon>
    </lineage>
</organism>
<evidence type="ECO:0000313" key="2">
    <source>
        <dbReference type="EMBL" id="KAJ7615403.1"/>
    </source>
</evidence>
<dbReference type="Proteomes" id="UP001221142">
    <property type="component" value="Unassembled WGS sequence"/>
</dbReference>
<evidence type="ECO:0008006" key="4">
    <source>
        <dbReference type="Google" id="ProtNLM"/>
    </source>
</evidence>